<protein>
    <recommendedName>
        <fullName evidence="12">C2 domain-containing protein</fullName>
    </recommendedName>
</protein>
<feature type="transmembrane region" description="Helical" evidence="7">
    <location>
        <begin position="142"/>
        <end position="163"/>
    </location>
</feature>
<feature type="domain" description="SMP-LTD" evidence="9">
    <location>
        <begin position="208"/>
        <end position="430"/>
    </location>
</feature>
<evidence type="ECO:0000256" key="4">
    <source>
        <dbReference type="ARBA" id="ARBA00023121"/>
    </source>
</evidence>
<dbReference type="Proteomes" id="UP001370758">
    <property type="component" value="Unassembled WGS sequence"/>
</dbReference>
<feature type="region of interest" description="Disordered" evidence="6">
    <location>
        <begin position="639"/>
        <end position="679"/>
    </location>
</feature>
<comment type="subcellular location">
    <subcellularLocation>
        <location evidence="1">Membrane</location>
    </subcellularLocation>
</comment>
<dbReference type="SUPFAM" id="SSF49562">
    <property type="entry name" value="C2 domain (Calcium/lipid-binding domain, CaLB)"/>
    <property type="match status" value="2"/>
</dbReference>
<feature type="region of interest" description="Disordered" evidence="6">
    <location>
        <begin position="1104"/>
        <end position="1134"/>
    </location>
</feature>
<feature type="region of interest" description="Disordered" evidence="6">
    <location>
        <begin position="1281"/>
        <end position="1303"/>
    </location>
</feature>
<feature type="region of interest" description="Disordered" evidence="6">
    <location>
        <begin position="73"/>
        <end position="115"/>
    </location>
</feature>
<keyword evidence="7" id="KW-1133">Transmembrane helix</keyword>
<dbReference type="Gene3D" id="2.60.40.150">
    <property type="entry name" value="C2 domain"/>
    <property type="match status" value="2"/>
</dbReference>
<keyword evidence="4" id="KW-0446">Lipid-binding</keyword>
<feature type="region of interest" description="Disordered" evidence="6">
    <location>
        <begin position="1146"/>
        <end position="1214"/>
    </location>
</feature>
<feature type="region of interest" description="Disordered" evidence="6">
    <location>
        <begin position="975"/>
        <end position="1047"/>
    </location>
</feature>
<dbReference type="InterPro" id="IPR000008">
    <property type="entry name" value="C2_dom"/>
</dbReference>
<dbReference type="Pfam" id="PF00168">
    <property type="entry name" value="C2"/>
    <property type="match status" value="2"/>
</dbReference>
<dbReference type="SMART" id="SM00239">
    <property type="entry name" value="C2"/>
    <property type="match status" value="2"/>
</dbReference>
<evidence type="ECO:0000259" key="8">
    <source>
        <dbReference type="PROSITE" id="PS50004"/>
    </source>
</evidence>
<name>A0AAV9W4Y3_9PEZI</name>
<keyword evidence="3" id="KW-0445">Lipid transport</keyword>
<feature type="compositionally biased region" description="Basic and acidic residues" evidence="6">
    <location>
        <begin position="1028"/>
        <end position="1047"/>
    </location>
</feature>
<organism evidence="10 11">
    <name type="scientific">Arthrobotrys musiformis</name>
    <dbReference type="NCBI Taxonomy" id="47236"/>
    <lineage>
        <taxon>Eukaryota</taxon>
        <taxon>Fungi</taxon>
        <taxon>Dikarya</taxon>
        <taxon>Ascomycota</taxon>
        <taxon>Pezizomycotina</taxon>
        <taxon>Orbiliomycetes</taxon>
        <taxon>Orbiliales</taxon>
        <taxon>Orbiliaceae</taxon>
        <taxon>Arthrobotrys</taxon>
    </lineage>
</organism>
<comment type="caution">
    <text evidence="10">The sequence shown here is derived from an EMBL/GenBank/DDBJ whole genome shotgun (WGS) entry which is preliminary data.</text>
</comment>
<dbReference type="InterPro" id="IPR031468">
    <property type="entry name" value="SMP_LBD"/>
</dbReference>
<dbReference type="PANTHER" id="PTHR47348">
    <property type="entry name" value="MEIOTICALLY UP-REGULATED GENE 190 PROTEIN"/>
    <property type="match status" value="1"/>
</dbReference>
<reference evidence="10 11" key="1">
    <citation type="submission" date="2023-08" db="EMBL/GenBank/DDBJ databases">
        <authorList>
            <person name="Palmer J.M."/>
        </authorList>
    </citation>
    <scope>NUCLEOTIDE SEQUENCE [LARGE SCALE GENOMIC DNA]</scope>
    <source>
        <strain evidence="10 11">TWF481</strain>
    </source>
</reference>
<evidence type="ECO:0000313" key="11">
    <source>
        <dbReference type="Proteomes" id="UP001370758"/>
    </source>
</evidence>
<evidence type="ECO:0000256" key="7">
    <source>
        <dbReference type="SAM" id="Phobius"/>
    </source>
</evidence>
<feature type="compositionally biased region" description="Basic and acidic residues" evidence="6">
    <location>
        <begin position="29"/>
        <end position="43"/>
    </location>
</feature>
<dbReference type="InterPro" id="IPR057349">
    <property type="entry name" value="C2_Mug190_3rd"/>
</dbReference>
<keyword evidence="11" id="KW-1185">Reference proteome</keyword>
<sequence>MSSIPDEQPSNGDDQNIHAPYRTGTIDEPTIHHVGEAYSKEHPVPTVPRFIRHQREIAEASKRQEADLARLQKAREKEAKAKKGAEAGKEKEEKPAVIKPPKDARTSDVPIGDDKTNVLYHPPPEVEMGDIFIAIQEHTLQAAYICAGAIVILDWFIIGGGFVGFLKSLLPAGGVGFAVFYVLTQIVQNAQTTYVEKSEPAVERMKYVPESVEWLNSLLDTVWQVISEDVFKQVAQQVEDQVKTFIPVDFVKFKVAEIGHGTRPVRILSMRSLPDSEFGELVAAHGDTKGMSQEEIAEQEEKAKRELGGIFYNLEVALAYHAEALGSHKKRMHFDIVLMVGGVPIPIFVETREFVMTVRVRLQMNPDLPFLKHVTFALNEPPKIVASVAIGHGGAFNLLSLPLLDSFISSQIAANTQELCRPKSMNIDMTPILGGNDAITETEAVGLLYLKLCRAENLRRQDRTGPGADPYITISFSKYEKPMYATKMIIGDLNPVWEETTCILINAEHVKRQENLLVKLWDSDRNGKDDVTGQVEVPLVDLIKDYETVHKRQDALQHEVAGADTQGILFWEVGFFPEANFERSLLNLEEAKQVDPKVTDMTKPEDIELTPLNCRPDPQYPTGILSVTIYQCINIDVPNPRPPKKQGNIDQDEKQQNLPETKDTQGQVPPDSEEEEPSDARLQGYLPSVYCTADINDEFAFRTRTKSITTSPIYNSTVEKYITDWRNIVVGVAARDSRRKGKDFLIGAVVLKAADIFKKSSAVSDWYDLVGGGGSGRVRIALLFRSTTLKLQRHELGWNVGRFEFCGPTITVKNLQVGKLKLKTCGGVKVLTPSANTGTKDTFEIPDSILRVPVFNRYLAPLIFQFYNGSGDRKAAYYSIIWLHNLIDNETRDFDLTVYKTDKPKRFTQNCIEGTPDKHCKVEPVGTVHFKARFRSGMCPEFKDYLNDHDEEDTFEVWESMDRLGLRDIHEADTGAGYPGVITGTDKVRDPATTQAEHISNGGTGRYADKEARNVNGDNTGTIGEPALSKEEVERHLESRDDLRPLSEWEMKHGKGAAPAPFVDPDTLEQQPPAAAITGLAGESYLPEIPRLKDIDILSASEYEQREKEVSTSSMDLPSTTTATSPTSSQNKGLGYTVKSMLDIPDTIPDGNSAPPATVADTAATNAVPRNASFNADRPEDREYARRHSLGSSSGSAAHSDELSTTHGSPNPNYFVSSNAFRNFGRKDMQNHSGAIYEDEELHRQADMIPRLEERVPDVSDNRDIVPRSIEREREQIEYNDESVRGGTSVAEKVREAVPGNGM</sequence>
<feature type="compositionally biased region" description="Low complexity" evidence="6">
    <location>
        <begin position="1154"/>
        <end position="1169"/>
    </location>
</feature>
<dbReference type="InterPro" id="IPR035892">
    <property type="entry name" value="C2_domain_sf"/>
</dbReference>
<keyword evidence="7" id="KW-0812">Transmembrane</keyword>
<evidence type="ECO:0000256" key="1">
    <source>
        <dbReference type="ARBA" id="ARBA00004370"/>
    </source>
</evidence>
<dbReference type="PROSITE" id="PS51847">
    <property type="entry name" value="SMP"/>
    <property type="match status" value="1"/>
</dbReference>
<feature type="compositionally biased region" description="Polar residues" evidence="6">
    <location>
        <begin position="1205"/>
        <end position="1214"/>
    </location>
</feature>
<evidence type="ECO:0000256" key="3">
    <source>
        <dbReference type="ARBA" id="ARBA00023055"/>
    </source>
</evidence>
<feature type="domain" description="C2" evidence="8">
    <location>
        <begin position="428"/>
        <end position="553"/>
    </location>
</feature>
<evidence type="ECO:0008006" key="12">
    <source>
        <dbReference type="Google" id="ProtNLM"/>
    </source>
</evidence>
<dbReference type="Pfam" id="PF25331">
    <property type="entry name" value="C2_Mug190_3rd"/>
    <property type="match status" value="1"/>
</dbReference>
<dbReference type="GO" id="GO:0006869">
    <property type="term" value="P:lipid transport"/>
    <property type="evidence" value="ECO:0007669"/>
    <property type="project" value="UniProtKB-KW"/>
</dbReference>
<feature type="compositionally biased region" description="Low complexity" evidence="6">
    <location>
        <begin position="1118"/>
        <end position="1129"/>
    </location>
</feature>
<keyword evidence="2" id="KW-0813">Transport</keyword>
<evidence type="ECO:0000313" key="10">
    <source>
        <dbReference type="EMBL" id="KAK6501325.1"/>
    </source>
</evidence>
<feature type="region of interest" description="Disordered" evidence="6">
    <location>
        <begin position="1"/>
        <end position="50"/>
    </location>
</feature>
<dbReference type="PROSITE" id="PS50004">
    <property type="entry name" value="C2"/>
    <property type="match status" value="2"/>
</dbReference>
<dbReference type="GO" id="GO:0016020">
    <property type="term" value="C:membrane"/>
    <property type="evidence" value="ECO:0007669"/>
    <property type="project" value="UniProtKB-SubCell"/>
</dbReference>
<dbReference type="Pfam" id="PF25669">
    <property type="entry name" value="SMP_MUG190-like"/>
    <property type="match status" value="1"/>
</dbReference>
<dbReference type="GO" id="GO:0008289">
    <property type="term" value="F:lipid binding"/>
    <property type="evidence" value="ECO:0007669"/>
    <property type="project" value="UniProtKB-KW"/>
</dbReference>
<feature type="domain" description="C2" evidence="8">
    <location>
        <begin position="606"/>
        <end position="767"/>
    </location>
</feature>
<feature type="compositionally biased region" description="Basic and acidic residues" evidence="6">
    <location>
        <begin position="1177"/>
        <end position="1186"/>
    </location>
</feature>
<proteinExistence type="predicted"/>
<evidence type="ECO:0000256" key="6">
    <source>
        <dbReference type="SAM" id="MobiDB-lite"/>
    </source>
</evidence>
<feature type="compositionally biased region" description="Polar residues" evidence="6">
    <location>
        <begin position="1"/>
        <end position="14"/>
    </location>
</feature>
<gene>
    <name evidence="10" type="ORF">TWF481_009167</name>
</gene>
<feature type="compositionally biased region" description="Basic and acidic residues" evidence="6">
    <location>
        <begin position="651"/>
        <end position="663"/>
    </location>
</feature>
<dbReference type="PANTHER" id="PTHR47348:SF3">
    <property type="entry name" value="MEIOTICALLY UP-REGULATED GENE 190 PROTEIN"/>
    <property type="match status" value="1"/>
</dbReference>
<evidence type="ECO:0000256" key="2">
    <source>
        <dbReference type="ARBA" id="ARBA00022448"/>
    </source>
</evidence>
<evidence type="ECO:0000259" key="9">
    <source>
        <dbReference type="PROSITE" id="PS51847"/>
    </source>
</evidence>
<dbReference type="EMBL" id="JAVHJL010000006">
    <property type="protein sequence ID" value="KAK6501325.1"/>
    <property type="molecule type" value="Genomic_DNA"/>
</dbReference>
<accession>A0AAV9W4Y3</accession>
<keyword evidence="5 7" id="KW-0472">Membrane</keyword>
<evidence type="ECO:0000256" key="5">
    <source>
        <dbReference type="ARBA" id="ARBA00023136"/>
    </source>
</evidence>
<dbReference type="CDD" id="cd21676">
    <property type="entry name" value="SMP_Mug190"/>
    <property type="match status" value="1"/>
</dbReference>